<protein>
    <recommendedName>
        <fullName evidence="7">tRNA (guanosine(18)-2'-O)-methyltransferase</fullName>
        <ecNumber evidence="7">2.1.1.34</ecNumber>
    </recommendedName>
    <alternativeName>
        <fullName evidence="7">tRNA [Gm18] methyltransferase</fullName>
    </alternativeName>
</protein>
<evidence type="ECO:0000259" key="8">
    <source>
        <dbReference type="Pfam" id="PF00588"/>
    </source>
</evidence>
<dbReference type="EMBL" id="QOVM01000002">
    <property type="protein sequence ID" value="RXG23771.1"/>
    <property type="molecule type" value="Genomic_DNA"/>
</dbReference>
<comment type="caution">
    <text evidence="9">The sequence shown here is derived from an EMBL/GenBank/DDBJ whole genome shotgun (WGS) entry which is preliminary data.</text>
</comment>
<dbReference type="GO" id="GO:0141100">
    <property type="term" value="F:tRNA (guanine(18)-2'-O)-methyltransferase activity"/>
    <property type="evidence" value="ECO:0007669"/>
    <property type="project" value="UniProtKB-UniRule"/>
</dbReference>
<dbReference type="Pfam" id="PF00588">
    <property type="entry name" value="SpoU_methylase"/>
    <property type="match status" value="1"/>
</dbReference>
<comment type="similarity">
    <text evidence="7">Belongs to the class IV-like SAM-binding methyltransferase superfamily. RNA methyltransferase TrmH family.</text>
</comment>
<dbReference type="AlphaFoldDB" id="A0A4Q0PB20"/>
<dbReference type="Proteomes" id="UP000289238">
    <property type="component" value="Unassembled WGS sequence"/>
</dbReference>
<dbReference type="GO" id="GO:0000049">
    <property type="term" value="F:tRNA binding"/>
    <property type="evidence" value="ECO:0007669"/>
    <property type="project" value="UniProtKB-UniRule"/>
</dbReference>
<evidence type="ECO:0000256" key="7">
    <source>
        <dbReference type="HAMAP-Rule" id="MF_02060"/>
    </source>
</evidence>
<keyword evidence="2 7" id="KW-0489">Methyltransferase</keyword>
<feature type="domain" description="tRNA/rRNA methyltransferase SpoU type" evidence="8">
    <location>
        <begin position="32"/>
        <end position="170"/>
    </location>
</feature>
<dbReference type="InterPro" id="IPR001537">
    <property type="entry name" value="SpoU_MeTrfase"/>
</dbReference>
<dbReference type="CDD" id="cd18092">
    <property type="entry name" value="SpoU-like_TrmH"/>
    <property type="match status" value="1"/>
</dbReference>
<dbReference type="PANTHER" id="PTHR43453:SF1">
    <property type="entry name" value="TRNA_RRNA METHYLTRANSFERASE SPOU TYPE DOMAIN-CONTAINING PROTEIN"/>
    <property type="match status" value="1"/>
</dbReference>
<keyword evidence="5 7" id="KW-0819">tRNA processing</keyword>
<gene>
    <name evidence="7" type="primary">trmH</name>
    <name evidence="9" type="ORF">DSM00_1387</name>
</gene>
<feature type="binding site" evidence="7">
    <location>
        <position position="108"/>
    </location>
    <ligand>
        <name>S-adenosyl-L-methionine</name>
        <dbReference type="ChEBI" id="CHEBI:59789"/>
    </ligand>
</feature>
<keyword evidence="4 7" id="KW-0949">S-adenosyl-L-methionine</keyword>
<dbReference type="InterPro" id="IPR029026">
    <property type="entry name" value="tRNA_m1G_MTases_N"/>
</dbReference>
<comment type="catalytic activity">
    <reaction evidence="7">
        <text>guanosine(18) in tRNA + S-adenosyl-L-methionine = 2'-O-methylguanosine(18) in tRNA + S-adenosyl-L-homocysteine + H(+)</text>
        <dbReference type="Rhea" id="RHEA:20077"/>
        <dbReference type="Rhea" id="RHEA-COMP:10190"/>
        <dbReference type="Rhea" id="RHEA-COMP:10192"/>
        <dbReference type="ChEBI" id="CHEBI:15378"/>
        <dbReference type="ChEBI" id="CHEBI:57856"/>
        <dbReference type="ChEBI" id="CHEBI:59789"/>
        <dbReference type="ChEBI" id="CHEBI:74269"/>
        <dbReference type="ChEBI" id="CHEBI:74445"/>
        <dbReference type="EC" id="2.1.1.34"/>
    </reaction>
</comment>
<dbReference type="HAMAP" id="MF_02060">
    <property type="entry name" value="tRNA_methyltr_TrmH"/>
    <property type="match status" value="1"/>
</dbReference>
<name>A0A4Q0PB20_9FLAO</name>
<accession>A0A4Q0PB20</accession>
<feature type="binding site" evidence="7">
    <location>
        <position position="151"/>
    </location>
    <ligand>
        <name>S-adenosyl-L-methionine</name>
        <dbReference type="ChEBI" id="CHEBI:59789"/>
    </ligand>
</feature>
<evidence type="ECO:0000256" key="2">
    <source>
        <dbReference type="ARBA" id="ARBA00022603"/>
    </source>
</evidence>
<keyword evidence="1 7" id="KW-0820">tRNA-binding</keyword>
<dbReference type="SUPFAM" id="SSF75217">
    <property type="entry name" value="alpha/beta knot"/>
    <property type="match status" value="1"/>
</dbReference>
<comment type="caution">
    <text evidence="7">Lacks conserved residue(s) required for the propagation of feature annotation.</text>
</comment>
<organism evidence="9 10">
    <name type="scientific">Leeuwenhoekiella aequorea</name>
    <dbReference type="NCBI Taxonomy" id="283736"/>
    <lineage>
        <taxon>Bacteria</taxon>
        <taxon>Pseudomonadati</taxon>
        <taxon>Bacteroidota</taxon>
        <taxon>Flavobacteriia</taxon>
        <taxon>Flavobacteriales</taxon>
        <taxon>Flavobacteriaceae</taxon>
        <taxon>Leeuwenhoekiella</taxon>
    </lineage>
</organism>
<evidence type="ECO:0000313" key="10">
    <source>
        <dbReference type="Proteomes" id="UP000289238"/>
    </source>
</evidence>
<reference evidence="9 10" key="1">
    <citation type="submission" date="2018-07" db="EMBL/GenBank/DDBJ databases">
        <title>Leeuwenhoekiella genomics.</title>
        <authorList>
            <person name="Tahon G."/>
            <person name="Willems A."/>
        </authorList>
    </citation>
    <scope>NUCLEOTIDE SEQUENCE [LARGE SCALE GENOMIC DNA]</scope>
    <source>
        <strain evidence="9 10">LMG 22550</strain>
    </source>
</reference>
<dbReference type="EC" id="2.1.1.34" evidence="7"/>
<dbReference type="PANTHER" id="PTHR43453">
    <property type="entry name" value="RRNA METHYLASE-LIKE"/>
    <property type="match status" value="1"/>
</dbReference>
<evidence type="ECO:0000256" key="6">
    <source>
        <dbReference type="ARBA" id="ARBA00022884"/>
    </source>
</evidence>
<evidence type="ECO:0000256" key="4">
    <source>
        <dbReference type="ARBA" id="ARBA00022691"/>
    </source>
</evidence>
<proteinExistence type="inferred from homology"/>
<dbReference type="InterPro" id="IPR029028">
    <property type="entry name" value="Alpha/beta_knot_MTases"/>
</dbReference>
<dbReference type="Gene3D" id="3.40.1280.10">
    <property type="match status" value="1"/>
</dbReference>
<evidence type="ECO:0000256" key="1">
    <source>
        <dbReference type="ARBA" id="ARBA00022555"/>
    </source>
</evidence>
<sequence length="221" mass="25488">MKQSLHNYLETYLTPRRQQLFKEVLAQRTRFLTVAIEDVGHLHNTSAVMRSCDAFGVQDVHVIEELKGKRIDREIAMGAQKWTTVNRYSSTKEALNSLKEKGYKIVATTPHHTAHKLDDFVLDQPTVLFFGSEKDGLTDTVIEAADEYIYIPTFGFTQSLNISVCAAILLQELTQRLRKSNLDWQLNASDCLDIKELWLKRNLKDYDKLVTRYELENKGYS</sequence>
<dbReference type="RefSeq" id="WP_128757275.1">
    <property type="nucleotide sequence ID" value="NZ_QOVM01000002.1"/>
</dbReference>
<keyword evidence="6 7" id="KW-0694">RNA-binding</keyword>
<dbReference type="GO" id="GO:0002938">
    <property type="term" value="P:tRNA guanine ribose methylation"/>
    <property type="evidence" value="ECO:0007669"/>
    <property type="project" value="UniProtKB-UniRule"/>
</dbReference>
<feature type="binding site" evidence="7">
    <location>
        <position position="160"/>
    </location>
    <ligand>
        <name>S-adenosyl-L-methionine</name>
        <dbReference type="ChEBI" id="CHEBI:59789"/>
    </ligand>
</feature>
<dbReference type="InterPro" id="IPR033671">
    <property type="entry name" value="TrmH"/>
</dbReference>
<keyword evidence="3 7" id="KW-0808">Transferase</keyword>
<dbReference type="OrthoDB" id="9785673at2"/>
<evidence type="ECO:0000256" key="5">
    <source>
        <dbReference type="ARBA" id="ARBA00022694"/>
    </source>
</evidence>
<evidence type="ECO:0000313" key="9">
    <source>
        <dbReference type="EMBL" id="RXG23771.1"/>
    </source>
</evidence>
<comment type="function">
    <text evidence="7">Catalyzes the 2'-O methylation of guanosine at position 18 in tRNA.</text>
</comment>
<evidence type="ECO:0000256" key="3">
    <source>
        <dbReference type="ARBA" id="ARBA00022679"/>
    </source>
</evidence>
<keyword evidence="10" id="KW-1185">Reference proteome</keyword>